<dbReference type="PROSITE" id="PS00105">
    <property type="entry name" value="AA_TRANSFER_CLASS_1"/>
    <property type="match status" value="1"/>
</dbReference>
<gene>
    <name evidence="6" type="ORF">LCGC14_2355820</name>
</gene>
<feature type="non-terminal residue" evidence="6">
    <location>
        <position position="1"/>
    </location>
</feature>
<dbReference type="PANTHER" id="PTHR42832:SF3">
    <property type="entry name" value="L-GLUTAMINE--4-(METHYLSULFANYL)-2-OXOBUTANOATE AMINOTRANSFERASE"/>
    <property type="match status" value="1"/>
</dbReference>
<feature type="domain" description="DUF4384" evidence="5">
    <location>
        <begin position="216"/>
        <end position="286"/>
    </location>
</feature>
<dbReference type="EMBL" id="LAZR01034391">
    <property type="protein sequence ID" value="KKL45423.1"/>
    <property type="molecule type" value="Genomic_DNA"/>
</dbReference>
<keyword evidence="3" id="KW-0808">Transferase</keyword>
<dbReference type="Gene3D" id="3.40.640.10">
    <property type="entry name" value="Type I PLP-dependent aspartate aminotransferase-like (Major domain)"/>
    <property type="match status" value="1"/>
</dbReference>
<dbReference type="CDD" id="cd00609">
    <property type="entry name" value="AAT_like"/>
    <property type="match status" value="1"/>
</dbReference>
<evidence type="ECO:0000256" key="3">
    <source>
        <dbReference type="ARBA" id="ARBA00022679"/>
    </source>
</evidence>
<comment type="caution">
    <text evidence="6">The sequence shown here is derived from an EMBL/GenBank/DDBJ whole genome shotgun (WGS) entry which is preliminary data.</text>
</comment>
<organism evidence="6">
    <name type="scientific">marine sediment metagenome</name>
    <dbReference type="NCBI Taxonomy" id="412755"/>
    <lineage>
        <taxon>unclassified sequences</taxon>
        <taxon>metagenomes</taxon>
        <taxon>ecological metagenomes</taxon>
    </lineage>
</organism>
<dbReference type="Pfam" id="PF14326">
    <property type="entry name" value="DUF4384"/>
    <property type="match status" value="1"/>
</dbReference>
<dbReference type="InterPro" id="IPR004839">
    <property type="entry name" value="Aminotransferase_I/II_large"/>
</dbReference>
<comment type="cofactor">
    <cofactor evidence="1">
        <name>pyridoxal 5'-phosphate</name>
        <dbReference type="ChEBI" id="CHEBI:597326"/>
    </cofactor>
</comment>
<protein>
    <recommendedName>
        <fullName evidence="7">Aminotransferase class I/classII domain-containing protein</fullName>
    </recommendedName>
</protein>
<dbReference type="GO" id="GO:0008483">
    <property type="term" value="F:transaminase activity"/>
    <property type="evidence" value="ECO:0007669"/>
    <property type="project" value="UniProtKB-KW"/>
</dbReference>
<dbReference type="SUPFAM" id="SSF53383">
    <property type="entry name" value="PLP-dependent transferases"/>
    <property type="match status" value="1"/>
</dbReference>
<evidence type="ECO:0000256" key="1">
    <source>
        <dbReference type="ARBA" id="ARBA00001933"/>
    </source>
</evidence>
<feature type="domain" description="Aminotransferase class I/classII large" evidence="4">
    <location>
        <begin position="1"/>
        <end position="193"/>
    </location>
</feature>
<keyword evidence="2" id="KW-0032">Aminotransferase</keyword>
<dbReference type="GO" id="GO:0030170">
    <property type="term" value="F:pyridoxal phosphate binding"/>
    <property type="evidence" value="ECO:0007669"/>
    <property type="project" value="InterPro"/>
</dbReference>
<evidence type="ECO:0000259" key="4">
    <source>
        <dbReference type="Pfam" id="PF00155"/>
    </source>
</evidence>
<dbReference type="InterPro" id="IPR015421">
    <property type="entry name" value="PyrdxlP-dep_Trfase_major"/>
</dbReference>
<evidence type="ECO:0000313" key="6">
    <source>
        <dbReference type="EMBL" id="KKL45423.1"/>
    </source>
</evidence>
<dbReference type="PANTHER" id="PTHR42832">
    <property type="entry name" value="AMINO ACID AMINOTRANSFERASE"/>
    <property type="match status" value="1"/>
</dbReference>
<evidence type="ECO:0000256" key="2">
    <source>
        <dbReference type="ARBA" id="ARBA00022576"/>
    </source>
</evidence>
<dbReference type="InterPro" id="IPR050881">
    <property type="entry name" value="LL-DAP_aminotransferase"/>
</dbReference>
<proteinExistence type="predicted"/>
<evidence type="ECO:0000259" key="5">
    <source>
        <dbReference type="Pfam" id="PF14326"/>
    </source>
</evidence>
<name>A0A0F9C7S1_9ZZZZ</name>
<accession>A0A0F9C7S1</accession>
<reference evidence="6" key="1">
    <citation type="journal article" date="2015" name="Nature">
        <title>Complex archaea that bridge the gap between prokaryotes and eukaryotes.</title>
        <authorList>
            <person name="Spang A."/>
            <person name="Saw J.H."/>
            <person name="Jorgensen S.L."/>
            <person name="Zaremba-Niedzwiedzka K."/>
            <person name="Martijn J."/>
            <person name="Lind A.E."/>
            <person name="van Eijk R."/>
            <person name="Schleper C."/>
            <person name="Guy L."/>
            <person name="Ettema T.J."/>
        </authorList>
    </citation>
    <scope>NUCLEOTIDE SEQUENCE</scope>
</reference>
<dbReference type="AlphaFoldDB" id="A0A0F9C7S1"/>
<sequence length="343" mass="36862">NPTAAQAPREFYERAIELAGNNDIIIAHDAAYSELYFDGRKPLSFLDIDGAREVGIELHSLSKTYNMTGWRIGYAVGNKDVVAGLTKIKSNLDSGPFQAVQEAAITALDSDESVLEGLRETYQARRDALYDGLSGAGFDLNRPDATFYLWMKVPEGQSSADYAGVLLEKAGVLATPGSGFGAPIPEYRVSIVADVYLPGLKVKPIGLAASLNHNSFRAGEEAQVKIRVGRDSVIAIFNIMADDQVVMLFPNNYAKGNLVKGGIDFVFPGEGSGIALTLSTLAGHERDAEAVFVSAIDPEAGAKLDALFKPMKPMSLSEFFSKYSKIADYAEDAVLAYEVVAAE</sequence>
<dbReference type="Pfam" id="PF00155">
    <property type="entry name" value="Aminotran_1_2"/>
    <property type="match status" value="1"/>
</dbReference>
<dbReference type="InterPro" id="IPR004838">
    <property type="entry name" value="NHTrfase_class1_PyrdxlP-BS"/>
</dbReference>
<dbReference type="InterPro" id="IPR025493">
    <property type="entry name" value="DUF4384"/>
</dbReference>
<dbReference type="InterPro" id="IPR015424">
    <property type="entry name" value="PyrdxlP-dep_Trfase"/>
</dbReference>
<evidence type="ECO:0008006" key="7">
    <source>
        <dbReference type="Google" id="ProtNLM"/>
    </source>
</evidence>